<comment type="caution">
    <text evidence="2">The sequence shown here is derived from an EMBL/GenBank/DDBJ whole genome shotgun (WGS) entry which is preliminary data.</text>
</comment>
<evidence type="ECO:0000313" key="3">
    <source>
        <dbReference type="Proteomes" id="UP001174936"/>
    </source>
</evidence>
<dbReference type="EMBL" id="JAULSV010000002">
    <property type="protein sequence ID" value="KAK0652736.1"/>
    <property type="molecule type" value="Genomic_DNA"/>
</dbReference>
<feature type="compositionally biased region" description="Polar residues" evidence="1">
    <location>
        <begin position="15"/>
        <end position="28"/>
    </location>
</feature>
<reference evidence="2" key="1">
    <citation type="submission" date="2023-06" db="EMBL/GenBank/DDBJ databases">
        <title>Genome-scale phylogeny and comparative genomics of the fungal order Sordariales.</title>
        <authorList>
            <consortium name="Lawrence Berkeley National Laboratory"/>
            <person name="Hensen N."/>
            <person name="Bonometti L."/>
            <person name="Westerberg I."/>
            <person name="Brannstrom I.O."/>
            <person name="Guillou S."/>
            <person name="Cros-Aarteil S."/>
            <person name="Calhoun S."/>
            <person name="Haridas S."/>
            <person name="Kuo A."/>
            <person name="Mondo S."/>
            <person name="Pangilinan J."/>
            <person name="Riley R."/>
            <person name="Labutti K."/>
            <person name="Andreopoulos B."/>
            <person name="Lipzen A."/>
            <person name="Chen C."/>
            <person name="Yanf M."/>
            <person name="Daum C."/>
            <person name="Ng V."/>
            <person name="Clum A."/>
            <person name="Steindorff A."/>
            <person name="Ohm R."/>
            <person name="Martin F."/>
            <person name="Silar P."/>
            <person name="Natvig D."/>
            <person name="Lalanne C."/>
            <person name="Gautier V."/>
            <person name="Ament-Velasquez S.L."/>
            <person name="Kruys A."/>
            <person name="Hutchinson M.I."/>
            <person name="Powell A.J."/>
            <person name="Barry K."/>
            <person name="Miller A.N."/>
            <person name="Grigoriev I.V."/>
            <person name="Debuchy R."/>
            <person name="Gladieux P."/>
            <person name="Thoren M.H."/>
            <person name="Johannesson H."/>
        </authorList>
    </citation>
    <scope>NUCLEOTIDE SEQUENCE</scope>
    <source>
        <strain evidence="2">SMH2532-1</strain>
    </source>
</reference>
<evidence type="ECO:0000256" key="1">
    <source>
        <dbReference type="SAM" id="MobiDB-lite"/>
    </source>
</evidence>
<accession>A0AA39YJN5</accession>
<name>A0AA39YJN5_9PEZI</name>
<evidence type="ECO:0000313" key="2">
    <source>
        <dbReference type="EMBL" id="KAK0652736.1"/>
    </source>
</evidence>
<gene>
    <name evidence="2" type="ORF">B0T16DRAFT_406718</name>
</gene>
<feature type="region of interest" description="Disordered" evidence="1">
    <location>
        <begin position="1"/>
        <end position="32"/>
    </location>
</feature>
<feature type="region of interest" description="Disordered" evidence="1">
    <location>
        <begin position="44"/>
        <end position="63"/>
    </location>
</feature>
<dbReference type="Proteomes" id="UP001174936">
    <property type="component" value="Unassembled WGS sequence"/>
</dbReference>
<organism evidence="2 3">
    <name type="scientific">Cercophora newfieldiana</name>
    <dbReference type="NCBI Taxonomy" id="92897"/>
    <lineage>
        <taxon>Eukaryota</taxon>
        <taxon>Fungi</taxon>
        <taxon>Dikarya</taxon>
        <taxon>Ascomycota</taxon>
        <taxon>Pezizomycotina</taxon>
        <taxon>Sordariomycetes</taxon>
        <taxon>Sordariomycetidae</taxon>
        <taxon>Sordariales</taxon>
        <taxon>Lasiosphaeriaceae</taxon>
        <taxon>Cercophora</taxon>
    </lineage>
</organism>
<protein>
    <submittedName>
        <fullName evidence="2">Uncharacterized protein</fullName>
    </submittedName>
</protein>
<dbReference type="AlphaFoldDB" id="A0AA39YJN5"/>
<proteinExistence type="predicted"/>
<keyword evidence="3" id="KW-1185">Reference proteome</keyword>
<sequence>MARRRKARSVDHMNQPFSCQQHKPSCNHFQPLPSRSAELRRAINATRPKDPYQCVPKRRRHQK</sequence>